<dbReference type="Proteomes" id="UP001193081">
    <property type="component" value="Unassembled WGS sequence"/>
</dbReference>
<organism evidence="3 4">
    <name type="scientific">Candidatus Chloroploca mongolica</name>
    <dbReference type="NCBI Taxonomy" id="2528176"/>
    <lineage>
        <taxon>Bacteria</taxon>
        <taxon>Bacillati</taxon>
        <taxon>Chloroflexota</taxon>
        <taxon>Chloroflexia</taxon>
        <taxon>Chloroflexales</taxon>
        <taxon>Chloroflexineae</taxon>
        <taxon>Oscillochloridaceae</taxon>
        <taxon>Candidatus Chloroploca</taxon>
    </lineage>
</organism>
<dbReference type="InterPro" id="IPR006047">
    <property type="entry name" value="GH13_cat_dom"/>
</dbReference>
<dbReference type="Gene3D" id="2.60.40.1180">
    <property type="entry name" value="Golgi alpha-mannosidase II"/>
    <property type="match status" value="1"/>
</dbReference>
<dbReference type="CDD" id="cd11333">
    <property type="entry name" value="AmyAc_SI_OligoGlu_DGase"/>
    <property type="match status" value="1"/>
</dbReference>
<keyword evidence="4" id="KW-1185">Reference proteome</keyword>
<dbReference type="SUPFAM" id="SSF51445">
    <property type="entry name" value="(Trans)glycosidases"/>
    <property type="match status" value="1"/>
</dbReference>
<dbReference type="InterPro" id="IPR045857">
    <property type="entry name" value="O16G_dom_2"/>
</dbReference>
<dbReference type="Gene3D" id="3.20.20.80">
    <property type="entry name" value="Glycosidases"/>
    <property type="match status" value="1"/>
</dbReference>
<reference evidence="3 4" key="1">
    <citation type="submission" date="2021-03" db="EMBL/GenBank/DDBJ databases">
        <authorList>
            <person name="Grouzdev D.S."/>
        </authorList>
    </citation>
    <scope>NUCLEOTIDE SEQUENCE [LARGE SCALE GENOMIC DNA]</scope>
    <source>
        <strain evidence="3 4">M50-1</strain>
    </source>
</reference>
<dbReference type="SUPFAM" id="SSF51011">
    <property type="entry name" value="Glycosyl hydrolase domain"/>
    <property type="match status" value="1"/>
</dbReference>
<comment type="similarity">
    <text evidence="1">Belongs to the glycosyl hydrolase 13 family.</text>
</comment>
<dbReference type="RefSeq" id="WP_135479928.1">
    <property type="nucleotide sequence ID" value="NZ_SIJK02000042.1"/>
</dbReference>
<dbReference type="EMBL" id="SIJK02000042">
    <property type="protein sequence ID" value="MBP1467762.1"/>
    <property type="molecule type" value="Genomic_DNA"/>
</dbReference>
<dbReference type="SMART" id="SM00642">
    <property type="entry name" value="Aamy"/>
    <property type="match status" value="1"/>
</dbReference>
<dbReference type="Gene3D" id="3.90.400.10">
    <property type="entry name" value="Oligo-1,6-glucosidase, Domain 2"/>
    <property type="match status" value="1"/>
</dbReference>
<sequence length="569" mass="64835">MKTLKWWQQAVFYQIYPRSFADGNGDGIGDFPGMLARLDHLVELGVDALWLSPHYPSPFRDCGYDIANYTDVAPEYGSLDDFRRFLTAAHDRGLRVIIDLVLNHTSDQHPWFQASRSSRTHPQRDWYVWRDGSPDGPPNNWVSIFGGSAWTYDEATGQYYYHAFLKEQPDLNWRNPDVKAAMWHVVRFWLDLGVDGFRLDAIGTIFEHPDLLDHQFPLTREPIIDIGVLSGEEIRQILQFQIHQAGLHELMQELRTLVDTYPGERVLVGEDENVTFHGDGDNELHLVFNFPLMQTHALTPAHIRDNQALRLTDLPSGAWPCNTLGNHDVSRMWHRYGDGLHNDALARVHLALLLTLRGTPFLYYGEELGMIDLQLSTLSDVRDTIALHQYRLLTEQADVGHAEALQHVLARTRDRCRTPMQWDRSRHAGFSQASSATWLPVHPNYLQGITVEDQTNDPQSTLSFYRQILALRRRTPALLAGDYRVLHSHSEHYLAFLRHDASSGQLCLVLLNFSAHVQELTLACNRPEARLLFSSGSRSEPQLPLPSVTLVPYEILIAELDPCAPHASG</sequence>
<evidence type="ECO:0000256" key="1">
    <source>
        <dbReference type="ARBA" id="ARBA00008061"/>
    </source>
</evidence>
<accession>A0ABS4DE96</accession>
<evidence type="ECO:0000313" key="3">
    <source>
        <dbReference type="EMBL" id="MBP1467762.1"/>
    </source>
</evidence>
<dbReference type="InterPro" id="IPR017853">
    <property type="entry name" value="GH"/>
</dbReference>
<name>A0ABS4DE96_9CHLR</name>
<evidence type="ECO:0000259" key="2">
    <source>
        <dbReference type="SMART" id="SM00642"/>
    </source>
</evidence>
<dbReference type="PANTHER" id="PTHR10357:SF179">
    <property type="entry name" value="NEUTRAL AND BASIC AMINO ACID TRANSPORT PROTEIN RBAT"/>
    <property type="match status" value="1"/>
</dbReference>
<dbReference type="PANTHER" id="PTHR10357">
    <property type="entry name" value="ALPHA-AMYLASE FAMILY MEMBER"/>
    <property type="match status" value="1"/>
</dbReference>
<feature type="domain" description="Glycosyl hydrolase family 13 catalytic" evidence="2">
    <location>
        <begin position="14"/>
        <end position="417"/>
    </location>
</feature>
<gene>
    <name evidence="3" type="ORF">EYB53_018750</name>
</gene>
<dbReference type="InterPro" id="IPR013780">
    <property type="entry name" value="Glyco_hydro_b"/>
</dbReference>
<protein>
    <submittedName>
        <fullName evidence="3">Alpha-glucosidase</fullName>
    </submittedName>
</protein>
<comment type="caution">
    <text evidence="3">The sequence shown here is derived from an EMBL/GenBank/DDBJ whole genome shotgun (WGS) entry which is preliminary data.</text>
</comment>
<evidence type="ECO:0000313" key="4">
    <source>
        <dbReference type="Proteomes" id="UP001193081"/>
    </source>
</evidence>
<proteinExistence type="inferred from homology"/>
<dbReference type="Pfam" id="PF00128">
    <property type="entry name" value="Alpha-amylase"/>
    <property type="match status" value="1"/>
</dbReference>